<dbReference type="Gene3D" id="2.180.10.10">
    <property type="entry name" value="RHS repeat-associated core"/>
    <property type="match status" value="1"/>
</dbReference>
<dbReference type="EMBL" id="QEKI01000006">
    <property type="protein sequence ID" value="PVY40869.1"/>
    <property type="molecule type" value="Genomic_DNA"/>
</dbReference>
<name>A0A2U1AWR4_9BACT</name>
<evidence type="ECO:0000313" key="2">
    <source>
        <dbReference type="Proteomes" id="UP000245466"/>
    </source>
</evidence>
<accession>A0A2U1AWR4</accession>
<gene>
    <name evidence="1" type="ORF">C8E01_106211</name>
</gene>
<dbReference type="Proteomes" id="UP000245466">
    <property type="component" value="Unassembled WGS sequence"/>
</dbReference>
<reference evidence="1 2" key="1">
    <citation type="submission" date="2018-04" db="EMBL/GenBank/DDBJ databases">
        <title>Genomic Encyclopedia of Type Strains, Phase IV (KMG-IV): sequencing the most valuable type-strain genomes for metagenomic binning, comparative biology and taxonomic classification.</title>
        <authorList>
            <person name="Goeker M."/>
        </authorList>
    </citation>
    <scope>NUCLEOTIDE SEQUENCE [LARGE SCALE GENOMIC DNA]</scope>
    <source>
        <strain evidence="1 2">DSM 100231</strain>
    </source>
</reference>
<proteinExistence type="predicted"/>
<sequence>MYSVSFNLLMLKADYMASTGGGFLRGLYFTHRDFRSQVNGKRSVMKALLTLSFVLCATLNLRAQSLFSVLHLNEETAVHQGVPRQITEIRTFYNTDGVDIKQDITEFDSLGLPVSLKVLDEHKQVTSVTTFRYDRVNRVILEKHLSQLKVRFPTNKVRTIYTYDALGHLVNITYYNQQGNVVTEVHLTNDATGLPTEFILYEPPGNMIGVELGTYRPSENQAIVQVINNRGELLSSDTLKISFKNAHQFKFPATTKYNQHGDVIASQSRWHDGSIHYKEFDYEYDGTGNWIEQRAYEVTFKKNGKKNRKLKSLFSREINYWNS</sequence>
<protein>
    <recommendedName>
        <fullName evidence="3">YD repeat-containing protein</fullName>
    </recommendedName>
</protein>
<organism evidence="1 2">
    <name type="scientific">Pontibacter virosus</name>
    <dbReference type="NCBI Taxonomy" id="1765052"/>
    <lineage>
        <taxon>Bacteria</taxon>
        <taxon>Pseudomonadati</taxon>
        <taxon>Bacteroidota</taxon>
        <taxon>Cytophagia</taxon>
        <taxon>Cytophagales</taxon>
        <taxon>Hymenobacteraceae</taxon>
        <taxon>Pontibacter</taxon>
    </lineage>
</organism>
<dbReference type="AlphaFoldDB" id="A0A2U1AWR4"/>
<evidence type="ECO:0008006" key="3">
    <source>
        <dbReference type="Google" id="ProtNLM"/>
    </source>
</evidence>
<evidence type="ECO:0000313" key="1">
    <source>
        <dbReference type="EMBL" id="PVY40869.1"/>
    </source>
</evidence>
<comment type="caution">
    <text evidence="1">The sequence shown here is derived from an EMBL/GenBank/DDBJ whole genome shotgun (WGS) entry which is preliminary data.</text>
</comment>
<keyword evidence="2" id="KW-1185">Reference proteome</keyword>